<accession>A0ABX3SLC0</accession>
<dbReference type="Proteomes" id="UP000243140">
    <property type="component" value="Unassembled WGS sequence"/>
</dbReference>
<name>A0ABX3SLC0_MYCMA</name>
<dbReference type="EMBL" id="MVHV01000030">
    <property type="protein sequence ID" value="ORA78248.1"/>
    <property type="molecule type" value="Genomic_DNA"/>
</dbReference>
<comment type="caution">
    <text evidence="1">The sequence shown here is derived from an EMBL/GenBank/DDBJ whole genome shotgun (WGS) entry which is preliminary data.</text>
</comment>
<evidence type="ECO:0000313" key="2">
    <source>
        <dbReference type="Proteomes" id="UP000243140"/>
    </source>
</evidence>
<keyword evidence="2" id="KW-1185">Reference proteome</keyword>
<reference evidence="1 2" key="1">
    <citation type="submission" date="2017-02" db="EMBL/GenBank/DDBJ databases">
        <title>The new phylogeny of genus Mycobacterium.</title>
        <authorList>
            <person name="Tortoli E."/>
            <person name="Trovato A."/>
            <person name="Cirillo D.M."/>
        </authorList>
    </citation>
    <scope>NUCLEOTIDE SEQUENCE [LARGE SCALE GENOMIC DNA]</scope>
    <source>
        <strain evidence="1 2">IP1130001</strain>
    </source>
</reference>
<gene>
    <name evidence="1" type="ORF">BST29_21950</name>
</gene>
<evidence type="ECO:0000313" key="1">
    <source>
        <dbReference type="EMBL" id="ORA78248.1"/>
    </source>
</evidence>
<proteinExistence type="predicted"/>
<sequence>MYASRGVSVYRHARSATLALRLITPTIGSVQLGDLVSVTDQVTLYISDFEALRAFGGRRSVLRLLALP</sequence>
<protein>
    <submittedName>
        <fullName evidence="1">Uncharacterized protein</fullName>
    </submittedName>
</protein>
<organism evidence="1 2">
    <name type="scientific">Mycobacterium malmoense</name>
    <dbReference type="NCBI Taxonomy" id="1780"/>
    <lineage>
        <taxon>Bacteria</taxon>
        <taxon>Bacillati</taxon>
        <taxon>Actinomycetota</taxon>
        <taxon>Actinomycetes</taxon>
        <taxon>Mycobacteriales</taxon>
        <taxon>Mycobacteriaceae</taxon>
        <taxon>Mycobacterium</taxon>
    </lineage>
</organism>
<dbReference type="RefSeq" id="WP_083012320.1">
    <property type="nucleotide sequence ID" value="NZ_CP060015.1"/>
</dbReference>